<keyword evidence="2" id="KW-0547">Nucleotide-binding</keyword>
<gene>
    <name evidence="2" type="ORF">QR721_11290</name>
</gene>
<dbReference type="Proteomes" id="UP001180087">
    <property type="component" value="Chromosome"/>
</dbReference>
<evidence type="ECO:0000259" key="1">
    <source>
        <dbReference type="Pfam" id="PF01695"/>
    </source>
</evidence>
<proteinExistence type="predicted"/>
<name>A0ABY9KUK0_9BACI</name>
<dbReference type="InterPro" id="IPR027417">
    <property type="entry name" value="P-loop_NTPase"/>
</dbReference>
<dbReference type="PANTHER" id="PTHR30050">
    <property type="entry name" value="CHROMOSOMAL REPLICATION INITIATOR PROTEIN DNAA"/>
    <property type="match status" value="1"/>
</dbReference>
<protein>
    <submittedName>
        <fullName evidence="2">ATP-binding protein</fullName>
    </submittedName>
</protein>
<dbReference type="Gene3D" id="3.40.50.300">
    <property type="entry name" value="P-loop containing nucleotide triphosphate hydrolases"/>
    <property type="match status" value="1"/>
</dbReference>
<dbReference type="EMBL" id="CP129113">
    <property type="protein sequence ID" value="WLV24214.1"/>
    <property type="molecule type" value="Genomic_DNA"/>
</dbReference>
<organism evidence="2 3">
    <name type="scientific">Aciduricibacillus chroicocephali</name>
    <dbReference type="NCBI Taxonomy" id="3054939"/>
    <lineage>
        <taxon>Bacteria</taxon>
        <taxon>Bacillati</taxon>
        <taxon>Bacillota</taxon>
        <taxon>Bacilli</taxon>
        <taxon>Bacillales</taxon>
        <taxon>Bacillaceae</taxon>
        <taxon>Aciduricibacillus</taxon>
    </lineage>
</organism>
<keyword evidence="3" id="KW-1185">Reference proteome</keyword>
<dbReference type="SUPFAM" id="SSF52540">
    <property type="entry name" value="P-loop containing nucleoside triphosphate hydrolases"/>
    <property type="match status" value="1"/>
</dbReference>
<keyword evidence="2" id="KW-0067">ATP-binding</keyword>
<reference evidence="2" key="1">
    <citation type="submission" date="2023-06" db="EMBL/GenBank/DDBJ databases">
        <title>A Treasure from Seagulls: Isolation and Description of Aciduricobacillus qingdaonensis gen. nov., sp. nov., a Rare Obligately Uric Acid-utilizing Member in the Family Bacillaceae.</title>
        <authorList>
            <person name="Liu W."/>
            <person name="Wang B."/>
        </authorList>
    </citation>
    <scope>NUCLEOTIDE SEQUENCE</scope>
    <source>
        <strain evidence="2">44XB</strain>
    </source>
</reference>
<dbReference type="CDD" id="cd00009">
    <property type="entry name" value="AAA"/>
    <property type="match status" value="1"/>
</dbReference>
<dbReference type="Pfam" id="PF01695">
    <property type="entry name" value="IstB_IS21"/>
    <property type="match status" value="1"/>
</dbReference>
<sequence>MLHIRDKIGSGLAGDLLEEFTCGGCGREVQRKELTIPFGPRKGERIVANLGCKCENIRLAKQAVVQASRLKMRRMEKAFGQQSLLNEALRRATFESYTAPTQELQRVKERLVNYAESFDVNKSGNLLLYGDYGVGKSHLSAAISKVLIEKGHSALFLSLPKLLTQIKDAFRESSNFSEAKLFQVIGEVELFVLDDLGAEYMNPKQEGDSWVQTKLFEVLDARAGKPTIYTTNLNGAGLKQRLNDRNLSRVLERTEIIHMSGPDYRRRGFS</sequence>
<dbReference type="GO" id="GO:0005524">
    <property type="term" value="F:ATP binding"/>
    <property type="evidence" value="ECO:0007669"/>
    <property type="project" value="UniProtKB-KW"/>
</dbReference>
<accession>A0ABY9KUK0</accession>
<evidence type="ECO:0000313" key="3">
    <source>
        <dbReference type="Proteomes" id="UP001180087"/>
    </source>
</evidence>
<dbReference type="InterPro" id="IPR002611">
    <property type="entry name" value="IstB_ATP-bd"/>
</dbReference>
<dbReference type="RefSeq" id="WP_348027009.1">
    <property type="nucleotide sequence ID" value="NZ_CP129113.1"/>
</dbReference>
<evidence type="ECO:0000313" key="2">
    <source>
        <dbReference type="EMBL" id="WLV24214.1"/>
    </source>
</evidence>
<dbReference type="PANTHER" id="PTHR30050:SF4">
    <property type="entry name" value="ATP-BINDING PROTEIN RV3427C IN INSERTION SEQUENCE-RELATED"/>
    <property type="match status" value="1"/>
</dbReference>
<feature type="domain" description="IstB-like ATP-binding" evidence="1">
    <location>
        <begin position="90"/>
        <end position="267"/>
    </location>
</feature>